<name>E4RTR5_LEAB4</name>
<dbReference type="STRING" id="649349.Lbys_2093"/>
<gene>
    <name evidence="14" type="ordered locus">Lbys_2093</name>
</gene>
<dbReference type="InterPro" id="IPR008969">
    <property type="entry name" value="CarboxyPept-like_regulatory"/>
</dbReference>
<protein>
    <submittedName>
        <fullName evidence="14">TonB-dependent receptor</fullName>
    </submittedName>
</protein>
<keyword evidence="4 10" id="KW-0812">Transmembrane</keyword>
<keyword evidence="2 10" id="KW-0813">Transport</keyword>
<dbReference type="PROSITE" id="PS52016">
    <property type="entry name" value="TONB_DEPENDENT_REC_3"/>
    <property type="match status" value="1"/>
</dbReference>
<reference key="1">
    <citation type="submission" date="2010-11" db="EMBL/GenBank/DDBJ databases">
        <title>The complete genome of Leadbetterella byssophila DSM 17132.</title>
        <authorList>
            <consortium name="US DOE Joint Genome Institute (JGI-PGF)"/>
            <person name="Lucas S."/>
            <person name="Copeland A."/>
            <person name="Lapidus A."/>
            <person name="Glavina del Rio T."/>
            <person name="Dalin E."/>
            <person name="Tice H."/>
            <person name="Bruce D."/>
            <person name="Goodwin L."/>
            <person name="Pitluck S."/>
            <person name="Kyrpides N."/>
            <person name="Mavromatis K."/>
            <person name="Ivanova N."/>
            <person name="Teshima H."/>
            <person name="Brettin T."/>
            <person name="Detter J.C."/>
            <person name="Han C."/>
            <person name="Tapia R."/>
            <person name="Land M."/>
            <person name="Hauser L."/>
            <person name="Markowitz V."/>
            <person name="Cheng J.-F."/>
            <person name="Hugenholtz P."/>
            <person name="Woyke T."/>
            <person name="Wu D."/>
            <person name="Tindall B."/>
            <person name="Pomrenke H.G."/>
            <person name="Brambilla E."/>
            <person name="Klenk H.-P."/>
            <person name="Eisen J.A."/>
        </authorList>
    </citation>
    <scope>NUCLEOTIDE SEQUENCE [LARGE SCALE GENOMIC DNA]</scope>
    <source>
        <strain>DSM 17132</strain>
    </source>
</reference>
<dbReference type="Gene3D" id="2.170.130.10">
    <property type="entry name" value="TonB-dependent receptor, plug domain"/>
    <property type="match status" value="1"/>
</dbReference>
<dbReference type="InterPro" id="IPR037066">
    <property type="entry name" value="Plug_dom_sf"/>
</dbReference>
<keyword evidence="5" id="KW-0732">Signal</keyword>
<dbReference type="KEGG" id="lby:Lbys_2093"/>
<dbReference type="GO" id="GO:0044718">
    <property type="term" value="P:siderophore transmembrane transport"/>
    <property type="evidence" value="ECO:0007669"/>
    <property type="project" value="TreeGrafter"/>
</dbReference>
<dbReference type="GO" id="GO:0009279">
    <property type="term" value="C:cell outer membrane"/>
    <property type="evidence" value="ECO:0007669"/>
    <property type="project" value="UniProtKB-SubCell"/>
</dbReference>
<dbReference type="Pfam" id="PF00593">
    <property type="entry name" value="TonB_dep_Rec_b-barrel"/>
    <property type="match status" value="1"/>
</dbReference>
<evidence type="ECO:0000256" key="8">
    <source>
        <dbReference type="ARBA" id="ARBA00023170"/>
    </source>
</evidence>
<dbReference type="eggNOG" id="COG4771">
    <property type="taxonomic scope" value="Bacteria"/>
</dbReference>
<keyword evidence="6 11" id="KW-0798">TonB box</keyword>
<dbReference type="InterPro" id="IPR036942">
    <property type="entry name" value="Beta-barrel_TonB_sf"/>
</dbReference>
<dbReference type="InterPro" id="IPR000531">
    <property type="entry name" value="Beta-barrel_TonB"/>
</dbReference>
<evidence type="ECO:0000256" key="9">
    <source>
        <dbReference type="ARBA" id="ARBA00023237"/>
    </source>
</evidence>
<evidence type="ECO:0000256" key="5">
    <source>
        <dbReference type="ARBA" id="ARBA00022729"/>
    </source>
</evidence>
<keyword evidence="15" id="KW-1185">Reference proteome</keyword>
<evidence type="ECO:0000259" key="13">
    <source>
        <dbReference type="Pfam" id="PF07715"/>
    </source>
</evidence>
<dbReference type="InterPro" id="IPR012910">
    <property type="entry name" value="Plug_dom"/>
</dbReference>
<evidence type="ECO:0000256" key="4">
    <source>
        <dbReference type="ARBA" id="ARBA00022692"/>
    </source>
</evidence>
<dbReference type="EMBL" id="CP002305">
    <property type="protein sequence ID" value="ADQ17789.1"/>
    <property type="molecule type" value="Genomic_DNA"/>
</dbReference>
<accession>E4RTR5</accession>
<dbReference type="Pfam" id="PF13715">
    <property type="entry name" value="CarbopepD_reg_2"/>
    <property type="match status" value="1"/>
</dbReference>
<keyword evidence="8 14" id="KW-0675">Receptor</keyword>
<dbReference type="GO" id="GO:0015344">
    <property type="term" value="F:siderophore uptake transmembrane transporter activity"/>
    <property type="evidence" value="ECO:0007669"/>
    <property type="project" value="TreeGrafter"/>
</dbReference>
<organism evidence="14 15">
    <name type="scientific">Leadbetterella byssophila (strain DSM 17132 / JCM 16389 / KACC 11308 / NBRC 106382 / 4M15)</name>
    <dbReference type="NCBI Taxonomy" id="649349"/>
    <lineage>
        <taxon>Bacteria</taxon>
        <taxon>Pseudomonadati</taxon>
        <taxon>Bacteroidota</taxon>
        <taxon>Cytophagia</taxon>
        <taxon>Cytophagales</taxon>
        <taxon>Leadbetterellaceae</taxon>
        <taxon>Leadbetterella</taxon>
    </lineage>
</organism>
<dbReference type="InterPro" id="IPR039426">
    <property type="entry name" value="TonB-dep_rcpt-like"/>
</dbReference>
<evidence type="ECO:0000256" key="1">
    <source>
        <dbReference type="ARBA" id="ARBA00004571"/>
    </source>
</evidence>
<keyword evidence="7 10" id="KW-0472">Membrane</keyword>
<comment type="similarity">
    <text evidence="10 11">Belongs to the TonB-dependent receptor family.</text>
</comment>
<evidence type="ECO:0000256" key="11">
    <source>
        <dbReference type="RuleBase" id="RU003357"/>
    </source>
</evidence>
<evidence type="ECO:0000259" key="12">
    <source>
        <dbReference type="Pfam" id="PF00593"/>
    </source>
</evidence>
<evidence type="ECO:0000256" key="6">
    <source>
        <dbReference type="ARBA" id="ARBA00023077"/>
    </source>
</evidence>
<feature type="domain" description="TonB-dependent receptor-like beta-barrel" evidence="12">
    <location>
        <begin position="380"/>
        <end position="736"/>
    </location>
</feature>
<feature type="domain" description="TonB-dependent receptor plug" evidence="13">
    <location>
        <begin position="120"/>
        <end position="224"/>
    </location>
</feature>
<dbReference type="AlphaFoldDB" id="E4RTR5"/>
<dbReference type="HOGENOM" id="CLU_008287_10_0_10"/>
<comment type="subcellular location">
    <subcellularLocation>
        <location evidence="1 10">Cell outer membrane</location>
        <topology evidence="1 10">Multi-pass membrane protein</topology>
    </subcellularLocation>
</comment>
<evidence type="ECO:0000313" key="14">
    <source>
        <dbReference type="EMBL" id="ADQ17789.1"/>
    </source>
</evidence>
<dbReference type="Gene3D" id="2.40.170.20">
    <property type="entry name" value="TonB-dependent receptor, beta-barrel domain"/>
    <property type="match status" value="1"/>
</dbReference>
<dbReference type="SUPFAM" id="SSF56935">
    <property type="entry name" value="Porins"/>
    <property type="match status" value="1"/>
</dbReference>
<dbReference type="Pfam" id="PF07715">
    <property type="entry name" value="Plug"/>
    <property type="match status" value="1"/>
</dbReference>
<evidence type="ECO:0000256" key="7">
    <source>
        <dbReference type="ARBA" id="ARBA00023136"/>
    </source>
</evidence>
<evidence type="ECO:0000256" key="10">
    <source>
        <dbReference type="PROSITE-ProRule" id="PRU01360"/>
    </source>
</evidence>
<keyword evidence="9 10" id="KW-0998">Cell outer membrane</keyword>
<dbReference type="SUPFAM" id="SSF49464">
    <property type="entry name" value="Carboxypeptidase regulatory domain-like"/>
    <property type="match status" value="1"/>
</dbReference>
<sequence>MFEGMTKWIIGGFFLLTSIQSLAQHLSLRGKVEHRGAGVSQCLVVLNDSLQGLTDRQGNFRFKNLKKGRYKLLVTHVDYKPLVTEVYLVSDTLLTPVILEESKYELNEVVVKDKRGEQTKRQYTFNSDWVNQEFIRQNLSGSLMQTLEKLPGVNAMYIGSGQSKPQIRGLGFNQVAVVDGGLKHEGQQWGADHGLEIDQFAVGSVEVVKGPASFLYGSDAIGGVIRVNPTPPPALHQLNLTYTGALMTNSMGITNALVFNMRKHKWYTDARVTFRDYGDYKVPTERIFVYDYEVLLPKGYVRNSAGQDRNLHLTVGRVTEKWHHRLAVSNVFNTSGFFANAHGLEPRRVNSELHDQSHRDILLPSQKVNHFKALFHTERDGEKRQWEMDLGYQINHRQEHSAYVNHGYMPVTAPEEGDLERKYFKQVLSGQIKDKFSVQNHELQWGAQYEFQHNRIGGWGFLIPAFEQHLAGIFLHDKWQINKEESLQFALRFDHARIHIHPYQDWFPSLGDEKVVRVEETKRNFSSFNASLGWRKEGDYWSLSSHLGSSFRVPLAKELAANGVNYHYFRYEKGNPDLDPEKSYQWDAGIRGKGKLIDWEITPYFNYFPNYIYLNPTADHDYLYGAGNQIFQYEQSKVMRYGTELVIKAALTKQVDLSFNGDYLYSEQLSGSKKGFTLPFAPPPSGRMELTYKPWTSTYFRTDVKHVLAQNRIVPPEKKTPEYTLWGMAAGTNLKWGKQPLEFSVQWTNILNTRYLNHTSFYRLIDLPEMGSNINILIRVPLSLAI</sequence>
<evidence type="ECO:0000256" key="2">
    <source>
        <dbReference type="ARBA" id="ARBA00022448"/>
    </source>
</evidence>
<evidence type="ECO:0000256" key="3">
    <source>
        <dbReference type="ARBA" id="ARBA00022452"/>
    </source>
</evidence>
<keyword evidence="3 10" id="KW-1134">Transmembrane beta strand</keyword>
<dbReference type="PANTHER" id="PTHR30069:SF29">
    <property type="entry name" value="HEMOGLOBIN AND HEMOGLOBIN-HAPTOGLOBIN-BINDING PROTEIN 1-RELATED"/>
    <property type="match status" value="1"/>
</dbReference>
<proteinExistence type="inferred from homology"/>
<evidence type="ECO:0000313" key="15">
    <source>
        <dbReference type="Proteomes" id="UP000007435"/>
    </source>
</evidence>
<reference evidence="14 15" key="2">
    <citation type="journal article" date="2011" name="Stand. Genomic Sci.">
        <title>Complete genome sequence of Leadbetterella byssophila type strain (4M15).</title>
        <authorList>
            <person name="Abt B."/>
            <person name="Teshima H."/>
            <person name="Lucas S."/>
            <person name="Lapidus A."/>
            <person name="Del Rio T.G."/>
            <person name="Nolan M."/>
            <person name="Tice H."/>
            <person name="Cheng J.F."/>
            <person name="Pitluck S."/>
            <person name="Liolios K."/>
            <person name="Pagani I."/>
            <person name="Ivanova N."/>
            <person name="Mavromatis K."/>
            <person name="Pati A."/>
            <person name="Tapia R."/>
            <person name="Han C."/>
            <person name="Goodwin L."/>
            <person name="Chen A."/>
            <person name="Palaniappan K."/>
            <person name="Land M."/>
            <person name="Hauser L."/>
            <person name="Chang Y.J."/>
            <person name="Jeffries C.D."/>
            <person name="Rohde M."/>
            <person name="Goker M."/>
            <person name="Tindall B.J."/>
            <person name="Detter J.C."/>
            <person name="Woyke T."/>
            <person name="Bristow J."/>
            <person name="Eisen J.A."/>
            <person name="Markowitz V."/>
            <person name="Hugenholtz P."/>
            <person name="Klenk H.P."/>
            <person name="Kyrpides N.C."/>
        </authorList>
    </citation>
    <scope>NUCLEOTIDE SEQUENCE [LARGE SCALE GENOMIC DNA]</scope>
    <source>
        <strain evidence="15">DSM 17132 / JCM 16389 / KACC 11308 / NBRC 106382 / 4M15</strain>
    </source>
</reference>
<dbReference type="PANTHER" id="PTHR30069">
    <property type="entry name" value="TONB-DEPENDENT OUTER MEMBRANE RECEPTOR"/>
    <property type="match status" value="1"/>
</dbReference>
<dbReference type="Proteomes" id="UP000007435">
    <property type="component" value="Chromosome"/>
</dbReference>